<evidence type="ECO:0000313" key="13">
    <source>
        <dbReference type="EMBL" id="PIK33124.1"/>
    </source>
</evidence>
<evidence type="ECO:0000256" key="9">
    <source>
        <dbReference type="PROSITE-ProRule" id="PRU00283"/>
    </source>
</evidence>
<feature type="region of interest" description="Disordered" evidence="11">
    <location>
        <begin position="1"/>
        <end position="72"/>
    </location>
</feature>
<dbReference type="STRING" id="307972.A0A2G8JBL3"/>
<dbReference type="InterPro" id="IPR008984">
    <property type="entry name" value="SMAD_FHA_dom_sf"/>
</dbReference>
<name>A0A2G8JBL3_STIJA</name>
<keyword evidence="5 9" id="KW-0067">ATP-binding</keyword>
<dbReference type="FunFam" id="3.40.850.10:FF:000042">
    <property type="entry name" value="Kinesin family member 14"/>
    <property type="match status" value="1"/>
</dbReference>
<keyword evidence="6" id="KW-0175">Coiled coil</keyword>
<dbReference type="InterPro" id="IPR019821">
    <property type="entry name" value="Kinesin_motor_CS"/>
</dbReference>
<dbReference type="GO" id="GO:0003777">
    <property type="term" value="F:microtubule motor activity"/>
    <property type="evidence" value="ECO:0007669"/>
    <property type="project" value="InterPro"/>
</dbReference>
<comment type="caution">
    <text evidence="13">The sequence shown here is derived from an EMBL/GenBank/DDBJ whole genome shotgun (WGS) entry which is preliminary data.</text>
</comment>
<feature type="domain" description="Kinesin motor" evidence="12">
    <location>
        <begin position="104"/>
        <end position="450"/>
    </location>
</feature>
<keyword evidence="3 10" id="KW-0493">Microtubule</keyword>
<dbReference type="PROSITE" id="PS00411">
    <property type="entry name" value="KINESIN_MOTOR_1"/>
    <property type="match status" value="1"/>
</dbReference>
<reference evidence="13 14" key="1">
    <citation type="journal article" date="2017" name="PLoS Biol.">
        <title>The sea cucumber genome provides insights into morphological evolution and visceral regeneration.</title>
        <authorList>
            <person name="Zhang X."/>
            <person name="Sun L."/>
            <person name="Yuan J."/>
            <person name="Sun Y."/>
            <person name="Gao Y."/>
            <person name="Zhang L."/>
            <person name="Li S."/>
            <person name="Dai H."/>
            <person name="Hamel J.F."/>
            <person name="Liu C."/>
            <person name="Yu Y."/>
            <person name="Liu S."/>
            <person name="Lin W."/>
            <person name="Guo K."/>
            <person name="Jin S."/>
            <person name="Xu P."/>
            <person name="Storey K.B."/>
            <person name="Huan P."/>
            <person name="Zhang T."/>
            <person name="Zhou Y."/>
            <person name="Zhang J."/>
            <person name="Lin C."/>
            <person name="Li X."/>
            <person name="Xing L."/>
            <person name="Huo D."/>
            <person name="Sun M."/>
            <person name="Wang L."/>
            <person name="Mercier A."/>
            <person name="Li F."/>
            <person name="Yang H."/>
            <person name="Xiang J."/>
        </authorList>
    </citation>
    <scope>NUCLEOTIDE SEQUENCE [LARGE SCALE GENOMIC DNA]</scope>
    <source>
        <strain evidence="13">Shaxun</strain>
        <tissue evidence="13">Muscle</tissue>
    </source>
</reference>
<evidence type="ECO:0000256" key="8">
    <source>
        <dbReference type="ARBA" id="ARBA00023212"/>
    </source>
</evidence>
<dbReference type="Proteomes" id="UP000230750">
    <property type="component" value="Unassembled WGS sequence"/>
</dbReference>
<keyword evidence="8" id="KW-0206">Cytoskeleton</keyword>
<feature type="compositionally biased region" description="Polar residues" evidence="11">
    <location>
        <begin position="40"/>
        <end position="51"/>
    </location>
</feature>
<dbReference type="CDD" id="cd01365">
    <property type="entry name" value="KISc_KIF1A_KIF1B"/>
    <property type="match status" value="1"/>
</dbReference>
<dbReference type="InterPro" id="IPR036961">
    <property type="entry name" value="Kinesin_motor_dom_sf"/>
</dbReference>
<feature type="compositionally biased region" description="Polar residues" evidence="11">
    <location>
        <begin position="8"/>
        <end position="28"/>
    </location>
</feature>
<keyword evidence="7 9" id="KW-0505">Motor protein</keyword>
<dbReference type="GO" id="GO:0007018">
    <property type="term" value="P:microtubule-based movement"/>
    <property type="evidence" value="ECO:0007669"/>
    <property type="project" value="InterPro"/>
</dbReference>
<evidence type="ECO:0000256" key="3">
    <source>
        <dbReference type="ARBA" id="ARBA00022701"/>
    </source>
</evidence>
<dbReference type="OrthoDB" id="3176171at2759"/>
<feature type="region of interest" description="Disordered" evidence="11">
    <location>
        <begin position="659"/>
        <end position="687"/>
    </location>
</feature>
<keyword evidence="4 9" id="KW-0547">Nucleotide-binding</keyword>
<dbReference type="GO" id="GO:0005524">
    <property type="term" value="F:ATP binding"/>
    <property type="evidence" value="ECO:0007669"/>
    <property type="project" value="UniProtKB-UniRule"/>
</dbReference>
<dbReference type="PANTHER" id="PTHR47117:SF5">
    <property type="entry name" value="KINESIN-LIKE PROTEIN KIF14"/>
    <property type="match status" value="1"/>
</dbReference>
<evidence type="ECO:0000313" key="14">
    <source>
        <dbReference type="Proteomes" id="UP000230750"/>
    </source>
</evidence>
<gene>
    <name evidence="13" type="ORF">BSL78_30064</name>
</gene>
<evidence type="ECO:0000259" key="12">
    <source>
        <dbReference type="PROSITE" id="PS50067"/>
    </source>
</evidence>
<dbReference type="SMART" id="SM00129">
    <property type="entry name" value="KISc"/>
    <property type="match status" value="1"/>
</dbReference>
<dbReference type="Gene3D" id="2.60.200.20">
    <property type="match status" value="1"/>
</dbReference>
<sequence>PAHHSIRRTLSNRTTSNIPGSTTPQQQHHGPKHGKENRGRSSTANGISQDGETFKTPTRAIKATSSLKGEGTPECYSKVEMCAPTPGRLSRPSYTGEMDNDGFSVTVAVRVRPFNRREEADGDVTKVVSMSGNEATVTSGRGAGVHSFCFDHCFWSFDHKSSTFATQQMVYEKVGQPLLHSALEGYHTCLFAYGQTGSGKSYTMMGDSEAKGVIPRFCEELFSKITNPEEENVSYKVEVSFFEIYNEKIHDLLCDSNDKENKKATLRVREHPSLGPYVEGLSVYPVTTFSDISRWIRAGNSQRATAATGMNDASSRSHSVFMIVLTRTKSENFEDGEHVNSMVSKINLIDLAGSERSSTAQTSGDRLKEGSNINKSLMTLGKVISNLSEKSLNPKKKVFIPYRESVLTWLLKESLGGNSKTAMIATVSPASTNVEETMSTLRYAKQAESIINIPKVNEDPNARLVRELRTEIERLRLISKGSYNKQLDLDRIKNCQPNLINIDENPQNEEVLVYLLKNGKNRIGGESGEKGGGGGQASILVRNPGLKTAAVVDNANKLYCVKPGNAFQTLVNGREVRRQTFLNHGDRLIVGNSYFRFNHPEEVRKKRKRKATSSHSEDVGGFKYARNEIIEEQKKKMEDEVNKMRKEMEIEMERKIKLAKESSHVEANQRNQESQKRIEGLTSQVVS</sequence>
<evidence type="ECO:0000256" key="1">
    <source>
        <dbReference type="ARBA" id="ARBA00004245"/>
    </source>
</evidence>
<keyword evidence="14" id="KW-1185">Reference proteome</keyword>
<dbReference type="SUPFAM" id="SSF52540">
    <property type="entry name" value="P-loop containing nucleoside triphosphate hydrolases"/>
    <property type="match status" value="1"/>
</dbReference>
<comment type="subcellular location">
    <subcellularLocation>
        <location evidence="1">Cytoplasm</location>
        <location evidence="1">Cytoskeleton</location>
    </subcellularLocation>
</comment>
<dbReference type="PRINTS" id="PR00380">
    <property type="entry name" value="KINESINHEAVY"/>
</dbReference>
<feature type="binding site" evidence="9">
    <location>
        <begin position="194"/>
        <end position="201"/>
    </location>
    <ligand>
        <name>ATP</name>
        <dbReference type="ChEBI" id="CHEBI:30616"/>
    </ligand>
</feature>
<dbReference type="GO" id="GO:0005874">
    <property type="term" value="C:microtubule"/>
    <property type="evidence" value="ECO:0007669"/>
    <property type="project" value="UniProtKB-KW"/>
</dbReference>
<evidence type="ECO:0000256" key="7">
    <source>
        <dbReference type="ARBA" id="ARBA00023175"/>
    </source>
</evidence>
<evidence type="ECO:0000256" key="2">
    <source>
        <dbReference type="ARBA" id="ARBA00022490"/>
    </source>
</evidence>
<evidence type="ECO:0000256" key="4">
    <source>
        <dbReference type="ARBA" id="ARBA00022741"/>
    </source>
</evidence>
<keyword evidence="2" id="KW-0963">Cytoplasm</keyword>
<dbReference type="EMBL" id="MRZV01002729">
    <property type="protein sequence ID" value="PIK33124.1"/>
    <property type="molecule type" value="Genomic_DNA"/>
</dbReference>
<evidence type="ECO:0000256" key="5">
    <source>
        <dbReference type="ARBA" id="ARBA00022840"/>
    </source>
</evidence>
<protein>
    <recommendedName>
        <fullName evidence="10">Kinesin-like protein</fullName>
    </recommendedName>
</protein>
<dbReference type="InterPro" id="IPR001752">
    <property type="entry name" value="Kinesin_motor_dom"/>
</dbReference>
<comment type="similarity">
    <text evidence="9 10">Belongs to the TRAFAC class myosin-kinesin ATPase superfamily. Kinesin family.</text>
</comment>
<evidence type="ECO:0000256" key="6">
    <source>
        <dbReference type="ARBA" id="ARBA00023054"/>
    </source>
</evidence>
<feature type="non-terminal residue" evidence="13">
    <location>
        <position position="1"/>
    </location>
</feature>
<dbReference type="SUPFAM" id="SSF49879">
    <property type="entry name" value="SMAD/FHA domain"/>
    <property type="match status" value="1"/>
</dbReference>
<organism evidence="13 14">
    <name type="scientific">Stichopus japonicus</name>
    <name type="common">Sea cucumber</name>
    <dbReference type="NCBI Taxonomy" id="307972"/>
    <lineage>
        <taxon>Eukaryota</taxon>
        <taxon>Metazoa</taxon>
        <taxon>Echinodermata</taxon>
        <taxon>Eleutherozoa</taxon>
        <taxon>Echinozoa</taxon>
        <taxon>Holothuroidea</taxon>
        <taxon>Aspidochirotacea</taxon>
        <taxon>Aspidochirotida</taxon>
        <taxon>Stichopodidae</taxon>
        <taxon>Apostichopus</taxon>
    </lineage>
</organism>
<evidence type="ECO:0000256" key="10">
    <source>
        <dbReference type="RuleBase" id="RU000394"/>
    </source>
</evidence>
<dbReference type="InterPro" id="IPR027417">
    <property type="entry name" value="P-loop_NTPase"/>
</dbReference>
<dbReference type="Pfam" id="PF00225">
    <property type="entry name" value="Kinesin"/>
    <property type="match status" value="1"/>
</dbReference>
<accession>A0A2G8JBL3</accession>
<dbReference type="PANTHER" id="PTHR47117">
    <property type="entry name" value="STAR-RELATED LIPID TRANSFER PROTEIN 9"/>
    <property type="match status" value="1"/>
</dbReference>
<proteinExistence type="inferred from homology"/>
<evidence type="ECO:0000256" key="11">
    <source>
        <dbReference type="SAM" id="MobiDB-lite"/>
    </source>
</evidence>
<dbReference type="GO" id="GO:0008017">
    <property type="term" value="F:microtubule binding"/>
    <property type="evidence" value="ECO:0007669"/>
    <property type="project" value="InterPro"/>
</dbReference>
<dbReference type="Gene3D" id="3.40.850.10">
    <property type="entry name" value="Kinesin motor domain"/>
    <property type="match status" value="1"/>
</dbReference>
<dbReference type="AlphaFoldDB" id="A0A2G8JBL3"/>
<dbReference type="PROSITE" id="PS50067">
    <property type="entry name" value="KINESIN_MOTOR_2"/>
    <property type="match status" value="1"/>
</dbReference>